<dbReference type="Proteomes" id="UP000092154">
    <property type="component" value="Unassembled WGS sequence"/>
</dbReference>
<keyword evidence="3" id="KW-1185">Reference proteome</keyword>
<evidence type="ECO:0000313" key="2">
    <source>
        <dbReference type="EMBL" id="OAX33176.1"/>
    </source>
</evidence>
<organism evidence="2 3">
    <name type="scientific">Rhizopogon vinicolor AM-OR11-026</name>
    <dbReference type="NCBI Taxonomy" id="1314800"/>
    <lineage>
        <taxon>Eukaryota</taxon>
        <taxon>Fungi</taxon>
        <taxon>Dikarya</taxon>
        <taxon>Basidiomycota</taxon>
        <taxon>Agaricomycotina</taxon>
        <taxon>Agaricomycetes</taxon>
        <taxon>Agaricomycetidae</taxon>
        <taxon>Boletales</taxon>
        <taxon>Suillineae</taxon>
        <taxon>Rhizopogonaceae</taxon>
        <taxon>Rhizopogon</taxon>
    </lineage>
</organism>
<dbReference type="EMBL" id="KV448821">
    <property type="protein sequence ID" value="OAX33176.1"/>
    <property type="molecule type" value="Genomic_DNA"/>
</dbReference>
<sequence>MKFVSLITTVTSTLGLADIATAAVSSPAGGYCAFKNQYECGNNPGYNNNNDFAFYCTSANVVAKVQNCDCSRCCAISEKGASC</sequence>
<feature type="signal peptide" evidence="1">
    <location>
        <begin position="1"/>
        <end position="22"/>
    </location>
</feature>
<feature type="chain" id="PRO_5008597383" evidence="1">
    <location>
        <begin position="23"/>
        <end position="83"/>
    </location>
</feature>
<evidence type="ECO:0000313" key="3">
    <source>
        <dbReference type="Proteomes" id="UP000092154"/>
    </source>
</evidence>
<name>A0A1B7MKP5_9AGAM</name>
<dbReference type="AlphaFoldDB" id="A0A1B7MKP5"/>
<gene>
    <name evidence="2" type="ORF">K503DRAFT_775893</name>
</gene>
<dbReference type="OrthoDB" id="2612605at2759"/>
<evidence type="ECO:0000256" key="1">
    <source>
        <dbReference type="SAM" id="SignalP"/>
    </source>
</evidence>
<dbReference type="InParanoid" id="A0A1B7MKP5"/>
<protein>
    <submittedName>
        <fullName evidence="2">Uncharacterized protein</fullName>
    </submittedName>
</protein>
<accession>A0A1B7MKP5</accession>
<reference evidence="2 3" key="1">
    <citation type="submission" date="2016-06" db="EMBL/GenBank/DDBJ databases">
        <title>Comparative genomics of the ectomycorrhizal sister species Rhizopogon vinicolor and Rhizopogon vesiculosus (Basidiomycota: Boletales) reveals a divergence of the mating type B locus.</title>
        <authorList>
            <consortium name="DOE Joint Genome Institute"/>
            <person name="Mujic A.B."/>
            <person name="Kuo A."/>
            <person name="Tritt A."/>
            <person name="Lipzen A."/>
            <person name="Chen C."/>
            <person name="Johnson J."/>
            <person name="Sharma A."/>
            <person name="Barry K."/>
            <person name="Grigoriev I.V."/>
            <person name="Spatafora J.W."/>
        </authorList>
    </citation>
    <scope>NUCLEOTIDE SEQUENCE [LARGE SCALE GENOMIC DNA]</scope>
    <source>
        <strain evidence="2 3">AM-OR11-026</strain>
    </source>
</reference>
<proteinExistence type="predicted"/>
<keyword evidence="1" id="KW-0732">Signal</keyword>